<protein>
    <recommendedName>
        <fullName evidence="2">PAS domain-containing protein</fullName>
    </recommendedName>
</protein>
<dbReference type="GeneID" id="70638221"/>
<dbReference type="Gene3D" id="3.30.450.20">
    <property type="entry name" value="PAS domain"/>
    <property type="match status" value="1"/>
</dbReference>
<feature type="compositionally biased region" description="Basic and acidic residues" evidence="1">
    <location>
        <begin position="238"/>
        <end position="247"/>
    </location>
</feature>
<dbReference type="AlphaFoldDB" id="A0A0X8XZM9"/>
<organism evidence="3 4">
    <name type="scientific">Methanoculleus bourgensis</name>
    <dbReference type="NCBI Taxonomy" id="83986"/>
    <lineage>
        <taxon>Archaea</taxon>
        <taxon>Methanobacteriati</taxon>
        <taxon>Methanobacteriota</taxon>
        <taxon>Stenosarchaea group</taxon>
        <taxon>Methanomicrobia</taxon>
        <taxon>Methanomicrobiales</taxon>
        <taxon>Methanomicrobiaceae</taxon>
        <taxon>Methanoculleus</taxon>
    </lineage>
</organism>
<dbReference type="GO" id="GO:0003677">
    <property type="term" value="F:DNA binding"/>
    <property type="evidence" value="ECO:0007669"/>
    <property type="project" value="InterPro"/>
</dbReference>
<dbReference type="Gene3D" id="1.10.10.10">
    <property type="entry name" value="Winged helix-like DNA-binding domain superfamily/Winged helix DNA-binding domain"/>
    <property type="match status" value="1"/>
</dbReference>
<feature type="compositionally biased region" description="Pro residues" evidence="1">
    <location>
        <begin position="267"/>
        <end position="277"/>
    </location>
</feature>
<dbReference type="CDD" id="cd00130">
    <property type="entry name" value="PAS"/>
    <property type="match status" value="1"/>
</dbReference>
<accession>A0A0X8XZM9</accession>
<dbReference type="InterPro" id="IPR005471">
    <property type="entry name" value="Tscrpt_reg_IclR_N"/>
</dbReference>
<dbReference type="GO" id="GO:0006355">
    <property type="term" value="P:regulation of DNA-templated transcription"/>
    <property type="evidence" value="ECO:0007669"/>
    <property type="project" value="InterPro"/>
</dbReference>
<dbReference type="InterPro" id="IPR035965">
    <property type="entry name" value="PAS-like_dom_sf"/>
</dbReference>
<dbReference type="InterPro" id="IPR013656">
    <property type="entry name" value="PAS_4"/>
</dbReference>
<dbReference type="InterPro" id="IPR036388">
    <property type="entry name" value="WH-like_DNA-bd_sf"/>
</dbReference>
<evidence type="ECO:0000259" key="2">
    <source>
        <dbReference type="PROSITE" id="PS50112"/>
    </source>
</evidence>
<dbReference type="RefSeq" id="WP_238320404.1">
    <property type="nucleotide sequence ID" value="NZ_LT158599.1"/>
</dbReference>
<dbReference type="Proteomes" id="UP000069850">
    <property type="component" value="Chromosome 1"/>
</dbReference>
<proteinExistence type="predicted"/>
<evidence type="ECO:0000313" key="3">
    <source>
        <dbReference type="EMBL" id="CVK34682.1"/>
    </source>
</evidence>
<name>A0A0X8XZM9_9EURY</name>
<dbReference type="InterPro" id="IPR011991">
    <property type="entry name" value="ArsR-like_HTH"/>
</dbReference>
<dbReference type="InterPro" id="IPR000014">
    <property type="entry name" value="PAS"/>
</dbReference>
<dbReference type="InterPro" id="IPR036390">
    <property type="entry name" value="WH_DNA-bd_sf"/>
</dbReference>
<evidence type="ECO:0000256" key="1">
    <source>
        <dbReference type="SAM" id="MobiDB-lite"/>
    </source>
</evidence>
<dbReference type="SUPFAM" id="SSF46785">
    <property type="entry name" value="Winged helix' DNA-binding domain"/>
    <property type="match status" value="1"/>
</dbReference>
<feature type="domain" description="PAS" evidence="2">
    <location>
        <begin position="81"/>
        <end position="112"/>
    </location>
</feature>
<sequence>MPPEQEITGRILRTLRFRPKGMTITEIARALGMNRNSVSKHLEVMQVAGQVEARLVGNAKVYSVAQRVPLSAFLCFTQNLILVLDADLTIIQANDQLLRHFGRTKEELVGQNIRDTAIPAVSTPEALAVIVGLEREQVITDVCYRNDSDRESFYQMHAIPTTFEDGRRDARSCLRISPRGNGISGTRCSSPGPQWISSICRPWTISTSTSSTDSQSSSREHAPTSSPTTRSTGSLSSERSRARDSGRGSRNSLGGTPSACPSRLPGPSTPPITRPPM</sequence>
<feature type="compositionally biased region" description="Low complexity" evidence="1">
    <location>
        <begin position="224"/>
        <end position="237"/>
    </location>
</feature>
<dbReference type="Pfam" id="PF08448">
    <property type="entry name" value="PAS_4"/>
    <property type="match status" value="1"/>
</dbReference>
<reference evidence="3 4" key="1">
    <citation type="submission" date="2016-01" db="EMBL/GenBank/DDBJ databases">
        <authorList>
            <person name="Manzoor S."/>
        </authorList>
    </citation>
    <scope>NUCLEOTIDE SEQUENCE [LARGE SCALE GENOMIC DNA]</scope>
    <source>
        <strain evidence="3">Methanoculleus sp MAB1</strain>
    </source>
</reference>
<evidence type="ECO:0000313" key="4">
    <source>
        <dbReference type="Proteomes" id="UP000069850"/>
    </source>
</evidence>
<dbReference type="Pfam" id="PF09339">
    <property type="entry name" value="HTH_IclR"/>
    <property type="match status" value="1"/>
</dbReference>
<dbReference type="EMBL" id="LT158599">
    <property type="protein sequence ID" value="CVK34682.1"/>
    <property type="molecule type" value="Genomic_DNA"/>
</dbReference>
<dbReference type="KEGG" id="mema:MMAB1_3469"/>
<gene>
    <name evidence="3" type="ORF">MMAB1_3469</name>
</gene>
<dbReference type="SUPFAM" id="SSF55785">
    <property type="entry name" value="PYP-like sensor domain (PAS domain)"/>
    <property type="match status" value="1"/>
</dbReference>
<feature type="region of interest" description="Disordered" evidence="1">
    <location>
        <begin position="206"/>
        <end position="277"/>
    </location>
</feature>
<feature type="compositionally biased region" description="Low complexity" evidence="1">
    <location>
        <begin position="206"/>
        <end position="217"/>
    </location>
</feature>
<dbReference type="CDD" id="cd00090">
    <property type="entry name" value="HTH_ARSR"/>
    <property type="match status" value="1"/>
</dbReference>
<dbReference type="PROSITE" id="PS50112">
    <property type="entry name" value="PAS"/>
    <property type="match status" value="1"/>
</dbReference>